<dbReference type="eggNOG" id="ENOG503086Y">
    <property type="taxonomic scope" value="Bacteria"/>
</dbReference>
<organism evidence="3 4">
    <name type="scientific">Fannyhessea vaginae DSM 15829</name>
    <dbReference type="NCBI Taxonomy" id="525256"/>
    <lineage>
        <taxon>Bacteria</taxon>
        <taxon>Bacillati</taxon>
        <taxon>Actinomycetota</taxon>
        <taxon>Coriobacteriia</taxon>
        <taxon>Coriobacteriales</taxon>
        <taxon>Atopobiaceae</taxon>
        <taxon>Fannyhessea</taxon>
    </lineage>
</organism>
<dbReference type="GeneID" id="93210819"/>
<evidence type="ECO:0000256" key="1">
    <source>
        <dbReference type="SAM" id="MobiDB-lite"/>
    </source>
</evidence>
<accession>F1T5H9</accession>
<evidence type="ECO:0000256" key="2">
    <source>
        <dbReference type="SAM" id="Phobius"/>
    </source>
</evidence>
<feature type="transmembrane region" description="Helical" evidence="2">
    <location>
        <begin position="62"/>
        <end position="85"/>
    </location>
</feature>
<evidence type="ECO:0000313" key="4">
    <source>
        <dbReference type="Proteomes" id="UP000005947"/>
    </source>
</evidence>
<name>F1T5H9_9ACTN</name>
<proteinExistence type="predicted"/>
<gene>
    <name evidence="3" type="ORF">HMPREF0091_10071</name>
</gene>
<keyword evidence="2" id="KW-1133">Transmembrane helix</keyword>
<dbReference type="EMBL" id="ACGK02000001">
    <property type="protein sequence ID" value="EGF23124.1"/>
    <property type="molecule type" value="Genomic_DNA"/>
</dbReference>
<dbReference type="AlphaFoldDB" id="F1T5H9"/>
<evidence type="ECO:0000313" key="3">
    <source>
        <dbReference type="EMBL" id="EGF23124.1"/>
    </source>
</evidence>
<dbReference type="RefSeq" id="WP_006302179.1">
    <property type="nucleotide sequence ID" value="NZ_ACGK02000001.1"/>
</dbReference>
<reference evidence="3 4" key="1">
    <citation type="submission" date="2011-02" db="EMBL/GenBank/DDBJ databases">
        <authorList>
            <person name="Muzny D."/>
            <person name="Qin X."/>
            <person name="Buhay C."/>
            <person name="Dugan-Rocha S."/>
            <person name="Ding Y."/>
            <person name="Chen G."/>
            <person name="Hawes A."/>
            <person name="Holder M."/>
            <person name="Jhangiani S."/>
            <person name="Johnson A."/>
            <person name="Khan Z."/>
            <person name="Li Z."/>
            <person name="Liu W."/>
            <person name="Liu X."/>
            <person name="Perez L."/>
            <person name="Shen H."/>
            <person name="Wang Q."/>
            <person name="Watt J."/>
            <person name="Xi L."/>
            <person name="Xin Y."/>
            <person name="Zhou J."/>
            <person name="Deng J."/>
            <person name="Jiang H."/>
            <person name="Liu Y."/>
            <person name="Qu J."/>
            <person name="Song X.-Z."/>
            <person name="Zhang L."/>
            <person name="Villasana D."/>
            <person name="Johnson A."/>
            <person name="Liu J."/>
            <person name="Liyanage D."/>
            <person name="Lorensuhewa L."/>
            <person name="Robinson T."/>
            <person name="Song A."/>
            <person name="Song B.-B."/>
            <person name="Dinh H."/>
            <person name="Thornton R."/>
            <person name="Coyle M."/>
            <person name="Francisco L."/>
            <person name="Jackson L."/>
            <person name="Javaid M."/>
            <person name="Korchina V."/>
            <person name="Kovar C."/>
            <person name="Mata R."/>
            <person name="Mathew T."/>
            <person name="Ngo R."/>
            <person name="Nguyen L."/>
            <person name="Nguyen N."/>
            <person name="Okwuonu G."/>
            <person name="Ongeri F."/>
            <person name="Pham C."/>
            <person name="Simmons D."/>
            <person name="Wilczek-Boney K."/>
            <person name="Hale W."/>
            <person name="Jakkamsetti A."/>
            <person name="Pham P."/>
            <person name="Ruth R."/>
            <person name="San Lucas F."/>
            <person name="Warren J."/>
            <person name="Zhang J."/>
            <person name="Zhao Z."/>
            <person name="Zhou C."/>
            <person name="Zhu D."/>
            <person name="Lee S."/>
            <person name="Bess C."/>
            <person name="Blankenburg K."/>
            <person name="Forbes L."/>
            <person name="Fu Q."/>
            <person name="Gubbala S."/>
            <person name="Hirani K."/>
            <person name="Jayaseelan J.C."/>
            <person name="Lara F."/>
            <person name="Munidasa M."/>
            <person name="Palculict T."/>
            <person name="Patil S."/>
            <person name="Pu L.-L."/>
            <person name="Saada N."/>
            <person name="Tang L."/>
            <person name="Weissenberger G."/>
            <person name="Zhu Y."/>
            <person name="Hemphill L."/>
            <person name="Shang Y."/>
            <person name="Youmans B."/>
            <person name="Ayvaz T."/>
            <person name="Ross M."/>
            <person name="Santibanez J."/>
            <person name="Aqrawi P."/>
            <person name="Gross S."/>
            <person name="Joshi V."/>
            <person name="Fowler G."/>
            <person name="Nazareth L."/>
            <person name="Reid J."/>
            <person name="Worley K."/>
            <person name="Petrosino J."/>
            <person name="Highlander S."/>
            <person name="Gibbs R."/>
        </authorList>
    </citation>
    <scope>NUCLEOTIDE SEQUENCE [LARGE SCALE GENOMIC DNA]</scope>
    <source>
        <strain evidence="3 4">DSM 15829</strain>
    </source>
</reference>
<feature type="region of interest" description="Disordered" evidence="1">
    <location>
        <begin position="1"/>
        <end position="37"/>
    </location>
</feature>
<feature type="transmembrane region" description="Helical" evidence="2">
    <location>
        <begin position="97"/>
        <end position="116"/>
    </location>
</feature>
<keyword evidence="2" id="KW-0472">Membrane</keyword>
<comment type="caution">
    <text evidence="3">The sequence shown here is derived from an EMBL/GenBank/DDBJ whole genome shotgun (WGS) entry which is preliminary data.</text>
</comment>
<keyword evidence="2" id="KW-0812">Transmembrane</keyword>
<keyword evidence="4" id="KW-1185">Reference proteome</keyword>
<feature type="transmembrane region" description="Helical" evidence="2">
    <location>
        <begin position="128"/>
        <end position="149"/>
    </location>
</feature>
<protein>
    <submittedName>
        <fullName evidence="3">Uncharacterized protein</fullName>
    </submittedName>
</protein>
<sequence>MSYNRKSSQKARKSRNNNLHRDTAHKHAQHVSSPSTTASAAVKFHGVIRNDMVEEQTASAGFVPFTFSTSALLLISSLIGAILVPQVLSICGVSYEVTLVQSLSLCVACALGYGRYFVDTKRGLCRGFFLTVAITYILSSIGLYCLLFMGF</sequence>
<dbReference type="Proteomes" id="UP000005947">
    <property type="component" value="Unassembled WGS sequence"/>
</dbReference>
<dbReference type="OrthoDB" id="3192677at2"/>